<evidence type="ECO:0000313" key="1">
    <source>
        <dbReference type="EMBL" id="OAT04593.1"/>
    </source>
</evidence>
<accession>A0A179UA46</accession>
<reference evidence="2" key="1">
    <citation type="journal article" date="2015" name="PLoS Genet.">
        <title>The dynamic genome and transcriptome of the human fungal pathogen Blastomyces and close relative Emmonsia.</title>
        <authorList>
            <person name="Munoz J.F."/>
            <person name="Gauthier G.M."/>
            <person name="Desjardins C.A."/>
            <person name="Gallo J.E."/>
            <person name="Holder J."/>
            <person name="Sullivan T.D."/>
            <person name="Marty A.J."/>
            <person name="Carmen J.C."/>
            <person name="Chen Z."/>
            <person name="Ding L."/>
            <person name="Gujja S."/>
            <person name="Magrini V."/>
            <person name="Misas E."/>
            <person name="Mitreva M."/>
            <person name="Priest M."/>
            <person name="Saif S."/>
            <person name="Whiston E.A."/>
            <person name="Young S."/>
            <person name="Zeng Q."/>
            <person name="Goldman W.E."/>
            <person name="Mardis E.R."/>
            <person name="Taylor J.W."/>
            <person name="McEwen J.G."/>
            <person name="Clay O.K."/>
            <person name="Klein B.S."/>
            <person name="Cuomo C.A."/>
        </authorList>
    </citation>
    <scope>NUCLEOTIDE SEQUENCE [LARGE SCALE GENOMIC DNA]</scope>
    <source>
        <strain evidence="2">SLH14081</strain>
    </source>
</reference>
<dbReference type="VEuPathDB" id="FungiDB:BDBG_01119"/>
<evidence type="ECO:0000313" key="2">
    <source>
        <dbReference type="Proteomes" id="UP000002038"/>
    </source>
</evidence>
<dbReference type="KEGG" id="bgh:BDBG_01119"/>
<protein>
    <submittedName>
        <fullName evidence="1">Uncharacterized protein</fullName>
    </submittedName>
</protein>
<dbReference type="AlphaFoldDB" id="A0A179UA46"/>
<dbReference type="Proteomes" id="UP000002038">
    <property type="component" value="Unassembled WGS sequence"/>
</dbReference>
<proteinExistence type="predicted"/>
<organism evidence="1 2">
    <name type="scientific">Blastomyces gilchristii (strain SLH14081)</name>
    <name type="common">Blastomyces dermatitidis</name>
    <dbReference type="NCBI Taxonomy" id="559298"/>
    <lineage>
        <taxon>Eukaryota</taxon>
        <taxon>Fungi</taxon>
        <taxon>Dikarya</taxon>
        <taxon>Ascomycota</taxon>
        <taxon>Pezizomycotina</taxon>
        <taxon>Eurotiomycetes</taxon>
        <taxon>Eurotiomycetidae</taxon>
        <taxon>Onygenales</taxon>
        <taxon>Ajellomycetaceae</taxon>
        <taxon>Blastomyces</taxon>
    </lineage>
</organism>
<sequence length="127" mass="14874">MKGEKMAGELPESKTNQLKIQEEMLQLLDDWYAKMKEFQVQISQLMDISIELFEDVQLNDAVMQVVAQVAEGAQDPELLRQVERVRQRLDGAYQEIEKFQDWAKILREELEDAKLAIEDCRVRGFKN</sequence>
<gene>
    <name evidence="1" type="ORF">BDBG_01119</name>
</gene>
<dbReference type="RefSeq" id="XP_002628211.2">
    <property type="nucleotide sequence ID" value="XM_002628165.2"/>
</dbReference>
<dbReference type="EMBL" id="GG657449">
    <property type="protein sequence ID" value="OAT04593.1"/>
    <property type="molecule type" value="Genomic_DNA"/>
</dbReference>
<keyword evidence="2" id="KW-1185">Reference proteome</keyword>
<dbReference type="GeneID" id="8510490"/>
<name>A0A179UA46_BLAGS</name>